<gene>
    <name evidence="2" type="ORF">PPYR_02005</name>
</gene>
<feature type="domain" description="EF-hand" evidence="1">
    <location>
        <begin position="116"/>
        <end position="151"/>
    </location>
</feature>
<dbReference type="PROSITE" id="PS50222">
    <property type="entry name" value="EF_HAND_2"/>
    <property type="match status" value="2"/>
</dbReference>
<dbReference type="EMBL" id="VVIM01000001">
    <property type="protein sequence ID" value="KAB0805035.1"/>
    <property type="molecule type" value="Genomic_DNA"/>
</dbReference>
<name>A0A5N4B607_PHOPY</name>
<dbReference type="InParanoid" id="A0A5N4B607"/>
<evidence type="ECO:0000313" key="3">
    <source>
        <dbReference type="Proteomes" id="UP000327044"/>
    </source>
</evidence>
<sequence>MSFGVHFDLTISPSEETRFINKHTRFIRRISNEYHRPVQEIVALVLIYYKFQCESKGNAKGMTKNQLREFLHNTLDLTDIDLLEFIASSLDATRNPTPIFPMERWVRSMLLFFYGNTEDRIDHCFKVYDRYQEGRLSRNNMMSLMKNSLIVDEVEKEDSVRDFVDLLTKRLDWDHDGIVSREDFVNYVRHVPLGLETFGQCLPNREAIRAFLSSFSPHVRNVK</sequence>
<feature type="domain" description="EF-hand" evidence="1">
    <location>
        <begin position="169"/>
        <end position="194"/>
    </location>
</feature>
<dbReference type="Pfam" id="PF13499">
    <property type="entry name" value="EF-hand_7"/>
    <property type="match status" value="1"/>
</dbReference>
<dbReference type="InterPro" id="IPR002048">
    <property type="entry name" value="EF_hand_dom"/>
</dbReference>
<accession>A0A5N4B607</accession>
<proteinExistence type="predicted"/>
<dbReference type="SUPFAM" id="SSF47473">
    <property type="entry name" value="EF-hand"/>
    <property type="match status" value="1"/>
</dbReference>
<dbReference type="FunCoup" id="A0A5N4B607">
    <property type="interactions" value="7"/>
</dbReference>
<dbReference type="GO" id="GO:0005509">
    <property type="term" value="F:calcium ion binding"/>
    <property type="evidence" value="ECO:0007669"/>
    <property type="project" value="InterPro"/>
</dbReference>
<organism evidence="2 3">
    <name type="scientific">Photinus pyralis</name>
    <name type="common">Common eastern firefly</name>
    <name type="synonym">Lampyris pyralis</name>
    <dbReference type="NCBI Taxonomy" id="7054"/>
    <lineage>
        <taxon>Eukaryota</taxon>
        <taxon>Metazoa</taxon>
        <taxon>Ecdysozoa</taxon>
        <taxon>Arthropoda</taxon>
        <taxon>Hexapoda</taxon>
        <taxon>Insecta</taxon>
        <taxon>Pterygota</taxon>
        <taxon>Neoptera</taxon>
        <taxon>Endopterygota</taxon>
        <taxon>Coleoptera</taxon>
        <taxon>Polyphaga</taxon>
        <taxon>Elateriformia</taxon>
        <taxon>Elateroidea</taxon>
        <taxon>Lampyridae</taxon>
        <taxon>Lampyrinae</taxon>
        <taxon>Photinus</taxon>
    </lineage>
</organism>
<dbReference type="InterPro" id="IPR011992">
    <property type="entry name" value="EF-hand-dom_pair"/>
</dbReference>
<protein>
    <recommendedName>
        <fullName evidence="1">EF-hand domain-containing protein</fullName>
    </recommendedName>
</protein>
<evidence type="ECO:0000259" key="1">
    <source>
        <dbReference type="PROSITE" id="PS50222"/>
    </source>
</evidence>
<comment type="caution">
    <text evidence="2">The sequence shown here is derived from an EMBL/GenBank/DDBJ whole genome shotgun (WGS) entry which is preliminary data.</text>
</comment>
<dbReference type="AlphaFoldDB" id="A0A5N4B607"/>
<dbReference type="Proteomes" id="UP000327044">
    <property type="component" value="Unassembled WGS sequence"/>
</dbReference>
<reference evidence="2 3" key="1">
    <citation type="journal article" date="2018" name="Elife">
        <title>Firefly genomes illuminate parallel origins of bioluminescence in beetles.</title>
        <authorList>
            <person name="Fallon T.R."/>
            <person name="Lower S.E."/>
            <person name="Chang C.H."/>
            <person name="Bessho-Uehara M."/>
            <person name="Martin G.J."/>
            <person name="Bewick A.J."/>
            <person name="Behringer M."/>
            <person name="Debat H.J."/>
            <person name="Wong I."/>
            <person name="Day J.C."/>
            <person name="Suvorov A."/>
            <person name="Silva C.J."/>
            <person name="Stanger-Hall K.F."/>
            <person name="Hall D.W."/>
            <person name="Schmitz R.J."/>
            <person name="Nelson D.R."/>
            <person name="Lewis S.M."/>
            <person name="Shigenobu S."/>
            <person name="Bybee S.M."/>
            <person name="Larracuente A.M."/>
            <person name="Oba Y."/>
            <person name="Weng J.K."/>
        </authorList>
    </citation>
    <scope>NUCLEOTIDE SEQUENCE [LARGE SCALE GENOMIC DNA]</scope>
    <source>
        <strain evidence="2">1611_PpyrPB1</strain>
        <tissue evidence="2">Whole body</tissue>
    </source>
</reference>
<keyword evidence="3" id="KW-1185">Reference proteome</keyword>
<evidence type="ECO:0000313" key="2">
    <source>
        <dbReference type="EMBL" id="KAB0805035.1"/>
    </source>
</evidence>
<dbReference type="Gene3D" id="1.10.238.10">
    <property type="entry name" value="EF-hand"/>
    <property type="match status" value="1"/>
</dbReference>